<name>A0A2J7R2Z5_9NEOP</name>
<reference evidence="1 2" key="1">
    <citation type="submission" date="2017-12" db="EMBL/GenBank/DDBJ databases">
        <title>Hemimetabolous genomes reveal molecular basis of termite eusociality.</title>
        <authorList>
            <person name="Harrison M.C."/>
            <person name="Jongepier E."/>
            <person name="Robertson H.M."/>
            <person name="Arning N."/>
            <person name="Bitard-Feildel T."/>
            <person name="Chao H."/>
            <person name="Childers C.P."/>
            <person name="Dinh H."/>
            <person name="Doddapaneni H."/>
            <person name="Dugan S."/>
            <person name="Gowin J."/>
            <person name="Greiner C."/>
            <person name="Han Y."/>
            <person name="Hu H."/>
            <person name="Hughes D.S.T."/>
            <person name="Huylmans A.-K."/>
            <person name="Kemena C."/>
            <person name="Kremer L.P.M."/>
            <person name="Lee S.L."/>
            <person name="Lopez-Ezquerra A."/>
            <person name="Mallet L."/>
            <person name="Monroy-Kuhn J.M."/>
            <person name="Moser A."/>
            <person name="Murali S.C."/>
            <person name="Muzny D.M."/>
            <person name="Otani S."/>
            <person name="Piulachs M.-D."/>
            <person name="Poelchau M."/>
            <person name="Qu J."/>
            <person name="Schaub F."/>
            <person name="Wada-Katsumata A."/>
            <person name="Worley K.C."/>
            <person name="Xie Q."/>
            <person name="Ylla G."/>
            <person name="Poulsen M."/>
            <person name="Gibbs R.A."/>
            <person name="Schal C."/>
            <person name="Richards S."/>
            <person name="Belles X."/>
            <person name="Korb J."/>
            <person name="Bornberg-Bauer E."/>
        </authorList>
    </citation>
    <scope>NUCLEOTIDE SEQUENCE [LARGE SCALE GENOMIC DNA]</scope>
    <source>
        <tissue evidence="1">Whole body</tissue>
    </source>
</reference>
<dbReference type="Proteomes" id="UP000235965">
    <property type="component" value="Unassembled WGS sequence"/>
</dbReference>
<dbReference type="InParanoid" id="A0A2J7R2Z5"/>
<keyword evidence="2" id="KW-1185">Reference proteome</keyword>
<comment type="caution">
    <text evidence="1">The sequence shown here is derived from an EMBL/GenBank/DDBJ whole genome shotgun (WGS) entry which is preliminary data.</text>
</comment>
<protein>
    <submittedName>
        <fullName evidence="1">Uncharacterized protein</fullName>
    </submittedName>
</protein>
<proteinExistence type="predicted"/>
<gene>
    <name evidence="1" type="ORF">B7P43_G07648</name>
</gene>
<evidence type="ECO:0000313" key="1">
    <source>
        <dbReference type="EMBL" id="PNF35195.1"/>
    </source>
</evidence>
<dbReference type="EMBL" id="NEVH01007824">
    <property type="protein sequence ID" value="PNF35195.1"/>
    <property type="molecule type" value="Genomic_DNA"/>
</dbReference>
<organism evidence="1 2">
    <name type="scientific">Cryptotermes secundus</name>
    <dbReference type="NCBI Taxonomy" id="105785"/>
    <lineage>
        <taxon>Eukaryota</taxon>
        <taxon>Metazoa</taxon>
        <taxon>Ecdysozoa</taxon>
        <taxon>Arthropoda</taxon>
        <taxon>Hexapoda</taxon>
        <taxon>Insecta</taxon>
        <taxon>Pterygota</taxon>
        <taxon>Neoptera</taxon>
        <taxon>Polyneoptera</taxon>
        <taxon>Dictyoptera</taxon>
        <taxon>Blattodea</taxon>
        <taxon>Blattoidea</taxon>
        <taxon>Termitoidae</taxon>
        <taxon>Kalotermitidae</taxon>
        <taxon>Cryptotermitinae</taxon>
        <taxon>Cryptotermes</taxon>
    </lineage>
</organism>
<dbReference type="STRING" id="105785.A0A2J7R2Z5"/>
<accession>A0A2J7R2Z5</accession>
<evidence type="ECO:0000313" key="2">
    <source>
        <dbReference type="Proteomes" id="UP000235965"/>
    </source>
</evidence>
<dbReference type="AlphaFoldDB" id="A0A2J7R2Z5"/>
<sequence>MCLTMSQVNNATARVQTKKPPTVPNVCVQWPEGRCQRGATFACRLLVVASLQLGWQINRCLPPLSNVLTCFELPLCLPHCLCCNLILHVLLCYRHHDYIIHIVCL</sequence>